<dbReference type="PANTHER" id="PTHR48475">
    <property type="entry name" value="RIBONUCLEASE H"/>
    <property type="match status" value="1"/>
</dbReference>
<proteinExistence type="predicted"/>
<dbReference type="Proteomes" id="UP001152484">
    <property type="component" value="Unassembled WGS sequence"/>
</dbReference>
<name>A0A9P1EKN1_CUSEU</name>
<accession>A0A9P1EKN1</accession>
<dbReference type="AlphaFoldDB" id="A0A9P1EKN1"/>
<dbReference type="OrthoDB" id="1298312at2759"/>
<dbReference type="InterPro" id="IPR036397">
    <property type="entry name" value="RNaseH_sf"/>
</dbReference>
<evidence type="ECO:0000313" key="2">
    <source>
        <dbReference type="Proteomes" id="UP001152484"/>
    </source>
</evidence>
<dbReference type="InterPro" id="IPR012337">
    <property type="entry name" value="RNaseH-like_sf"/>
</dbReference>
<protein>
    <recommendedName>
        <fullName evidence="3">Integrase catalytic domain-containing protein</fullName>
    </recommendedName>
</protein>
<evidence type="ECO:0000313" key="1">
    <source>
        <dbReference type="EMBL" id="CAH9112375.1"/>
    </source>
</evidence>
<reference evidence="1" key="1">
    <citation type="submission" date="2022-07" db="EMBL/GenBank/DDBJ databases">
        <authorList>
            <person name="Macas J."/>
            <person name="Novak P."/>
            <person name="Neumann P."/>
        </authorList>
    </citation>
    <scope>NUCLEOTIDE SEQUENCE</scope>
</reference>
<gene>
    <name evidence="1" type="ORF">CEURO_LOCUS19559</name>
</gene>
<dbReference type="EMBL" id="CAMAPE010000060">
    <property type="protein sequence ID" value="CAH9112375.1"/>
    <property type="molecule type" value="Genomic_DNA"/>
</dbReference>
<organism evidence="1 2">
    <name type="scientific">Cuscuta europaea</name>
    <name type="common">European dodder</name>
    <dbReference type="NCBI Taxonomy" id="41803"/>
    <lineage>
        <taxon>Eukaryota</taxon>
        <taxon>Viridiplantae</taxon>
        <taxon>Streptophyta</taxon>
        <taxon>Embryophyta</taxon>
        <taxon>Tracheophyta</taxon>
        <taxon>Spermatophyta</taxon>
        <taxon>Magnoliopsida</taxon>
        <taxon>eudicotyledons</taxon>
        <taxon>Gunneridae</taxon>
        <taxon>Pentapetalae</taxon>
        <taxon>asterids</taxon>
        <taxon>lamiids</taxon>
        <taxon>Solanales</taxon>
        <taxon>Convolvulaceae</taxon>
        <taxon>Cuscuteae</taxon>
        <taxon>Cuscuta</taxon>
        <taxon>Cuscuta subgen. Cuscuta</taxon>
    </lineage>
</organism>
<evidence type="ECO:0008006" key="3">
    <source>
        <dbReference type="Google" id="ProtNLM"/>
    </source>
</evidence>
<comment type="caution">
    <text evidence="1">The sequence shown here is derived from an EMBL/GenBank/DDBJ whole genome shotgun (WGS) entry which is preliminary data.</text>
</comment>
<sequence length="171" mass="19636">MERRRDTVWGVTSRVSVCYPQENGQVENTNRTIVDGLQNKLDALGTVWVEELSNVLWTFRTTPGKATGETPFALCYGFEARAPFEAVIPSHRVEEFEPNINEERLRAELHLIEERRDWAFITAENYRRQVKAYQDSKAVLRSFDVGDYMLRRRKASKPTEGGNSPSSGKTH</sequence>
<dbReference type="GO" id="GO:0003676">
    <property type="term" value="F:nucleic acid binding"/>
    <property type="evidence" value="ECO:0007669"/>
    <property type="project" value="InterPro"/>
</dbReference>
<keyword evidence="2" id="KW-1185">Reference proteome</keyword>
<dbReference type="SUPFAM" id="SSF53098">
    <property type="entry name" value="Ribonuclease H-like"/>
    <property type="match status" value="1"/>
</dbReference>
<dbReference type="Gene3D" id="3.30.420.10">
    <property type="entry name" value="Ribonuclease H-like superfamily/Ribonuclease H"/>
    <property type="match status" value="1"/>
</dbReference>
<dbReference type="PANTHER" id="PTHR48475:SF2">
    <property type="entry name" value="RIBONUCLEASE H"/>
    <property type="match status" value="1"/>
</dbReference>